<reference evidence="1" key="1">
    <citation type="submission" date="2023-06" db="EMBL/GenBank/DDBJ databases">
        <authorList>
            <person name="Kurt Z."/>
        </authorList>
    </citation>
    <scope>NUCLEOTIDE SEQUENCE</scope>
</reference>
<keyword evidence="3" id="KW-1185">Reference proteome</keyword>
<evidence type="ECO:0000313" key="1">
    <source>
        <dbReference type="EMBL" id="CAI9964880.1"/>
    </source>
</evidence>
<evidence type="ECO:0000313" key="3">
    <source>
        <dbReference type="Proteomes" id="UP001642409"/>
    </source>
</evidence>
<protein>
    <submittedName>
        <fullName evidence="1">Fe-S protein assembly chaperone HscA domain-containing protein</fullName>
    </submittedName>
    <submittedName>
        <fullName evidence="2">Fe-S_protein assembly chaperone HscA domain-containing protein</fullName>
    </submittedName>
</protein>
<name>A0AA86RB02_9EUKA</name>
<dbReference type="EMBL" id="CAXDID020000095">
    <property type="protein sequence ID" value="CAL6024222.1"/>
    <property type="molecule type" value="Genomic_DNA"/>
</dbReference>
<organism evidence="1">
    <name type="scientific">Hexamita inflata</name>
    <dbReference type="NCBI Taxonomy" id="28002"/>
    <lineage>
        <taxon>Eukaryota</taxon>
        <taxon>Metamonada</taxon>
        <taxon>Diplomonadida</taxon>
        <taxon>Hexamitidae</taxon>
        <taxon>Hexamitinae</taxon>
        <taxon>Hexamita</taxon>
    </lineage>
</organism>
<comment type="caution">
    <text evidence="1">The sequence shown here is derived from an EMBL/GenBank/DDBJ whole genome shotgun (WGS) entry which is preliminary data.</text>
</comment>
<dbReference type="EMBL" id="CATOUU010000983">
    <property type="protein sequence ID" value="CAI9964880.1"/>
    <property type="molecule type" value="Genomic_DNA"/>
</dbReference>
<reference evidence="2 3" key="2">
    <citation type="submission" date="2024-07" db="EMBL/GenBank/DDBJ databases">
        <authorList>
            <person name="Akdeniz Z."/>
        </authorList>
    </citation>
    <scope>NUCLEOTIDE SEQUENCE [LARGE SCALE GENOMIC DNA]</scope>
</reference>
<gene>
    <name evidence="2" type="ORF">HINF_LOCUS29511</name>
    <name evidence="1" type="ORF">HINF_LOCUS52525</name>
</gene>
<sequence>MSQPINDQIRELIIDIRESSCIVTGTATNGTYCSLLNIGGDKFSYRLNQIIKTTLAVQKGEPMTALLNQEKSTELFTFKGFVQVASDKVESTNKINGEKLTLPKSVLIELLMEQMKVFTDANFGERVDSIQIVQNKESDQATIDLIIASTCKLYKLQRADVQIYYPKSMLSLDLGTGYYLAMAHDIQGQYELIKSTFCAIDGKMKAPRVKGSKELSTIYFKSSFDISSVPQLIARGDYTNIIANTSISVPVDQWIPIQHYKKYLYMANHEDLCYDEVMMCSNLQITIPTQTYTVDIMHVFLIIMAHIRYVSKDQTYDNIRMSVPISAQPVHFGFMKACAKYVFRGSEIDFTTEPEAAFSYLMTTQEDTTIFDGVKHIILNDGGDGTFDHVYVKLFGDVWSKQQGLAFNCAGTNIYEMFKTTLLKVFGKLEYDQLRTIDSWYDLFKKQTASKDLEELTKIDFTCLDQEYAFDKLIEEADNGQVFDVFYKTQKSNSATILEDYKVSNNKKKILQALKLVMKPEIVKNICSPINDFVTNFNTFHKQVLTSLQRSNETQDKVLVIFVGGLAANVTIQKRFDAEVKSYGSNYSFLCVEEPQVAIIKGIPVQRANISLRDFDSDSQCNLYMVMDKYLEGVQTSTKYEVSQNKVSYQYGPQTQMGNQIRNCPVLLLEKGQKLAPGNNKKIDSKKLQLNVPIDFTFYKTNQNVPQFFNLVKDKTGTFKFNQTQPLLRNENLFHKVVTICESDLKPHEANGLRLTQMLNKAINVEIHLVFDHLKFHPNPLIRVYGISSTKQKILLKEVEIWEWYGKGCVENPVTINKVQ</sequence>
<evidence type="ECO:0000313" key="2">
    <source>
        <dbReference type="EMBL" id="CAL6024222.1"/>
    </source>
</evidence>
<accession>A0AA86RB02</accession>
<proteinExistence type="predicted"/>
<dbReference type="Proteomes" id="UP001642409">
    <property type="component" value="Unassembled WGS sequence"/>
</dbReference>
<dbReference type="AlphaFoldDB" id="A0AA86RB02"/>